<keyword evidence="3 5" id="KW-0347">Helicase</keyword>
<reference evidence="8" key="2">
    <citation type="journal article" date="2021" name="PeerJ">
        <title>Extensive microbial diversity within the chicken gut microbiome revealed by metagenomics and culture.</title>
        <authorList>
            <person name="Gilroy R."/>
            <person name="Ravi A."/>
            <person name="Getino M."/>
            <person name="Pursley I."/>
            <person name="Horton D.L."/>
            <person name="Alikhan N.F."/>
            <person name="Baker D."/>
            <person name="Gharbi K."/>
            <person name="Hall N."/>
            <person name="Watson M."/>
            <person name="Adriaenssens E.M."/>
            <person name="Foster-Nyarko E."/>
            <person name="Jarju S."/>
            <person name="Secka A."/>
            <person name="Antonio M."/>
            <person name="Oren A."/>
            <person name="Chaudhuri R.R."/>
            <person name="La Ragione R."/>
            <person name="Hildebrand F."/>
            <person name="Pallen M.J."/>
        </authorList>
    </citation>
    <scope>NUCLEOTIDE SEQUENCE</scope>
    <source>
        <strain evidence="8">11159</strain>
    </source>
</reference>
<feature type="domain" description="UvrD-like helicase ATP-binding" evidence="7">
    <location>
        <begin position="4"/>
        <end position="278"/>
    </location>
</feature>
<evidence type="ECO:0000256" key="5">
    <source>
        <dbReference type="PROSITE-ProRule" id="PRU00560"/>
    </source>
</evidence>
<dbReference type="GO" id="GO:0005829">
    <property type="term" value="C:cytosol"/>
    <property type="evidence" value="ECO:0007669"/>
    <property type="project" value="TreeGrafter"/>
</dbReference>
<dbReference type="GO" id="GO:0043138">
    <property type="term" value="F:3'-5' DNA helicase activity"/>
    <property type="evidence" value="ECO:0007669"/>
    <property type="project" value="TreeGrafter"/>
</dbReference>
<dbReference type="InterPro" id="IPR000212">
    <property type="entry name" value="DNA_helicase_UvrD/REP"/>
</dbReference>
<dbReference type="Pfam" id="PF00580">
    <property type="entry name" value="UvrD-helicase"/>
    <property type="match status" value="1"/>
</dbReference>
<keyword evidence="1 5" id="KW-0547">Nucleotide-binding</keyword>
<dbReference type="Proteomes" id="UP000823613">
    <property type="component" value="Unassembled WGS sequence"/>
</dbReference>
<dbReference type="SUPFAM" id="SSF52540">
    <property type="entry name" value="P-loop containing nucleoside triphosphate hydrolases"/>
    <property type="match status" value="1"/>
</dbReference>
<dbReference type="PROSITE" id="PS51198">
    <property type="entry name" value="UVRD_HELICASE_ATP_BIND"/>
    <property type="match status" value="1"/>
</dbReference>
<dbReference type="EMBL" id="JADIMY010000137">
    <property type="protein sequence ID" value="MBO8428303.1"/>
    <property type="molecule type" value="Genomic_DNA"/>
</dbReference>
<protein>
    <submittedName>
        <fullName evidence="8">ATP-dependent helicase</fullName>
    </submittedName>
</protein>
<dbReference type="InterPro" id="IPR027417">
    <property type="entry name" value="P-loop_NTPase"/>
</dbReference>
<dbReference type="GO" id="GO:0016787">
    <property type="term" value="F:hydrolase activity"/>
    <property type="evidence" value="ECO:0007669"/>
    <property type="project" value="UniProtKB-UniRule"/>
</dbReference>
<keyword evidence="4 5" id="KW-0067">ATP-binding</keyword>
<keyword evidence="2 5" id="KW-0378">Hydrolase</keyword>
<dbReference type="GO" id="GO:0000725">
    <property type="term" value="P:recombinational repair"/>
    <property type="evidence" value="ECO:0007669"/>
    <property type="project" value="TreeGrafter"/>
</dbReference>
<proteinExistence type="predicted"/>
<feature type="binding site" evidence="5">
    <location>
        <begin position="25"/>
        <end position="32"/>
    </location>
    <ligand>
        <name>ATP</name>
        <dbReference type="ChEBI" id="CHEBI:30616"/>
    </ligand>
</feature>
<dbReference type="PANTHER" id="PTHR11070:SF2">
    <property type="entry name" value="ATP-DEPENDENT DNA HELICASE SRS2"/>
    <property type="match status" value="1"/>
</dbReference>
<evidence type="ECO:0000256" key="3">
    <source>
        <dbReference type="ARBA" id="ARBA00022806"/>
    </source>
</evidence>
<accession>A0A9D9GY76</accession>
<name>A0A9D9GY76_9BACL</name>
<dbReference type="GO" id="GO:0005524">
    <property type="term" value="F:ATP binding"/>
    <property type="evidence" value="ECO:0007669"/>
    <property type="project" value="UniProtKB-UniRule"/>
</dbReference>
<comment type="caution">
    <text evidence="8">The sequence shown here is derived from an EMBL/GenBank/DDBJ whole genome shotgun (WGS) entry which is preliminary data.</text>
</comment>
<organism evidence="8 9">
    <name type="scientific">Candidatus Onthovivens merdipullorum</name>
    <dbReference type="NCBI Taxonomy" id="2840889"/>
    <lineage>
        <taxon>Bacteria</taxon>
        <taxon>Bacillati</taxon>
        <taxon>Bacillota</taxon>
        <taxon>Bacilli</taxon>
        <taxon>Bacillales</taxon>
        <taxon>Candidatus Onthovivens</taxon>
    </lineage>
</organism>
<gene>
    <name evidence="8" type="ORF">IAC58_07160</name>
</gene>
<evidence type="ECO:0000256" key="6">
    <source>
        <dbReference type="SAM" id="Coils"/>
    </source>
</evidence>
<dbReference type="GO" id="GO:0003677">
    <property type="term" value="F:DNA binding"/>
    <property type="evidence" value="ECO:0007669"/>
    <property type="project" value="InterPro"/>
</dbReference>
<dbReference type="PANTHER" id="PTHR11070">
    <property type="entry name" value="UVRD / RECB / PCRA DNA HELICASE FAMILY MEMBER"/>
    <property type="match status" value="1"/>
</dbReference>
<dbReference type="AlphaFoldDB" id="A0A9D9GY76"/>
<feature type="coiled-coil region" evidence="6">
    <location>
        <begin position="360"/>
        <end position="387"/>
    </location>
</feature>
<evidence type="ECO:0000313" key="9">
    <source>
        <dbReference type="Proteomes" id="UP000823613"/>
    </source>
</evidence>
<evidence type="ECO:0000256" key="2">
    <source>
        <dbReference type="ARBA" id="ARBA00022801"/>
    </source>
</evidence>
<keyword evidence="6" id="KW-0175">Coiled coil</keyword>
<sequence>MEFSKYQKEVFNFVNNGNGNAVVSAVAGSGKTTTIVNAAKLVPSNKKVLFLAFNKNIVEELSQRLQDCYNVKCSTSHAHGLQAIKKVYKYVRIFNGNRFFKDVTQCSVTESEILSVDSPQTLVYAFNKNSLKLLDLCRINLVKNGDIESIEKLVDMYNIEIVADEVNFVNKLLSKAYIFDTKTKTIDFTDMLTLPLTESFVKFIPKYDFIFVDECQDLSKAQRELMLHSLKPNGRFIAVGDRKQAINGFAGASTDSFDLLANLDNTKELPLSVNYRCGRSIIEMVKDIVPEIKSFENAIEGNVNYVKDFNGIVAGDMVLCRVTAPLVSLCLAFWKHGIKAYVRGNDIAEGLINLVLKQKVKTVSDLFRRFEKEKDNLEKQLAAKNVKAPKNASKYVLLCDKIECIETIAETNKTNSINELLDKMKKLFSDVNDNEKVCLSTIHKAKGLESDTAWIILPEKLPLTFDGQKDWEYQQELNLKYVAYTRAKKTLNIVNLSQKEILKAFNK</sequence>
<reference evidence="8" key="1">
    <citation type="submission" date="2020-10" db="EMBL/GenBank/DDBJ databases">
        <authorList>
            <person name="Gilroy R."/>
        </authorList>
    </citation>
    <scope>NUCLEOTIDE SEQUENCE</scope>
    <source>
        <strain evidence="8">11159</strain>
    </source>
</reference>
<dbReference type="InterPro" id="IPR014016">
    <property type="entry name" value="UvrD-like_ATP-bd"/>
</dbReference>
<evidence type="ECO:0000256" key="1">
    <source>
        <dbReference type="ARBA" id="ARBA00022741"/>
    </source>
</evidence>
<evidence type="ECO:0000313" key="8">
    <source>
        <dbReference type="EMBL" id="MBO8428303.1"/>
    </source>
</evidence>
<dbReference type="Gene3D" id="3.40.50.300">
    <property type="entry name" value="P-loop containing nucleotide triphosphate hydrolases"/>
    <property type="match status" value="2"/>
</dbReference>
<evidence type="ECO:0000259" key="7">
    <source>
        <dbReference type="PROSITE" id="PS51198"/>
    </source>
</evidence>
<evidence type="ECO:0000256" key="4">
    <source>
        <dbReference type="ARBA" id="ARBA00022840"/>
    </source>
</evidence>